<feature type="domain" description="NAC" evidence="5">
    <location>
        <begin position="21"/>
        <end position="173"/>
    </location>
</feature>
<accession>A0AAD4XEI6</accession>
<name>A0AAD4XEI6_9MAGN</name>
<organism evidence="6 7">
    <name type="scientific">Papaver atlanticum</name>
    <dbReference type="NCBI Taxonomy" id="357466"/>
    <lineage>
        <taxon>Eukaryota</taxon>
        <taxon>Viridiplantae</taxon>
        <taxon>Streptophyta</taxon>
        <taxon>Embryophyta</taxon>
        <taxon>Tracheophyta</taxon>
        <taxon>Spermatophyta</taxon>
        <taxon>Magnoliopsida</taxon>
        <taxon>Ranunculales</taxon>
        <taxon>Papaveraceae</taxon>
        <taxon>Papaveroideae</taxon>
        <taxon>Papaver</taxon>
    </lineage>
</organism>
<reference evidence="6" key="1">
    <citation type="submission" date="2022-04" db="EMBL/GenBank/DDBJ databases">
        <title>A functionally conserved STORR gene fusion in Papaver species that diverged 16.8 million years ago.</title>
        <authorList>
            <person name="Catania T."/>
        </authorList>
    </citation>
    <scope>NUCLEOTIDE SEQUENCE</scope>
    <source>
        <strain evidence="6">S-188037</strain>
    </source>
</reference>
<dbReference type="InterPro" id="IPR003441">
    <property type="entry name" value="NAC-dom"/>
</dbReference>
<dbReference type="GO" id="GO:0003677">
    <property type="term" value="F:DNA binding"/>
    <property type="evidence" value="ECO:0007669"/>
    <property type="project" value="UniProtKB-KW"/>
</dbReference>
<keyword evidence="1" id="KW-0805">Transcription regulation</keyword>
<evidence type="ECO:0000313" key="6">
    <source>
        <dbReference type="EMBL" id="KAI3903482.1"/>
    </source>
</evidence>
<dbReference type="Gene3D" id="2.170.150.80">
    <property type="entry name" value="NAC domain"/>
    <property type="match status" value="1"/>
</dbReference>
<evidence type="ECO:0000256" key="3">
    <source>
        <dbReference type="ARBA" id="ARBA00023163"/>
    </source>
</evidence>
<dbReference type="Proteomes" id="UP001202328">
    <property type="component" value="Unassembled WGS sequence"/>
</dbReference>
<dbReference type="PROSITE" id="PS51005">
    <property type="entry name" value="NAC"/>
    <property type="match status" value="1"/>
</dbReference>
<evidence type="ECO:0000313" key="7">
    <source>
        <dbReference type="Proteomes" id="UP001202328"/>
    </source>
</evidence>
<sequence>MAISSNSIMQETVVIRRPDSVPPGFLFKPSDEDLVLQYLKKKIENPVGFHVEFMPDAIIYDCHPEHLLYTYGFTQGNKDAYFFSLREKKFGHGDRANRVVKDGSGLWNKSVSKKPVKGVDGRVIGHKSGLVFFTGQKKSKDGKTNWLMREFEISDEQQEEAGCSGMNPYDLVL</sequence>
<evidence type="ECO:0000256" key="4">
    <source>
        <dbReference type="ARBA" id="ARBA00023242"/>
    </source>
</evidence>
<proteinExistence type="predicted"/>
<dbReference type="EMBL" id="JAJJMB010011222">
    <property type="protein sequence ID" value="KAI3903482.1"/>
    <property type="molecule type" value="Genomic_DNA"/>
</dbReference>
<dbReference type="PANTHER" id="PTHR31719">
    <property type="entry name" value="NAC TRANSCRIPTION FACTOR 56"/>
    <property type="match status" value="1"/>
</dbReference>
<comment type="caution">
    <text evidence="6">The sequence shown here is derived from an EMBL/GenBank/DDBJ whole genome shotgun (WGS) entry which is preliminary data.</text>
</comment>
<evidence type="ECO:0000256" key="1">
    <source>
        <dbReference type="ARBA" id="ARBA00023015"/>
    </source>
</evidence>
<dbReference type="InterPro" id="IPR036093">
    <property type="entry name" value="NAC_dom_sf"/>
</dbReference>
<dbReference type="GO" id="GO:0006355">
    <property type="term" value="P:regulation of DNA-templated transcription"/>
    <property type="evidence" value="ECO:0007669"/>
    <property type="project" value="InterPro"/>
</dbReference>
<protein>
    <recommendedName>
        <fullName evidence="5">NAC domain-containing protein</fullName>
    </recommendedName>
</protein>
<dbReference type="SUPFAM" id="SSF101941">
    <property type="entry name" value="NAC domain"/>
    <property type="match status" value="1"/>
</dbReference>
<gene>
    <name evidence="6" type="ORF">MKW98_032136</name>
</gene>
<evidence type="ECO:0000259" key="5">
    <source>
        <dbReference type="PROSITE" id="PS51005"/>
    </source>
</evidence>
<dbReference type="PANTHER" id="PTHR31719:SF179">
    <property type="entry name" value="OS08G0148400 PROTEIN"/>
    <property type="match status" value="1"/>
</dbReference>
<dbReference type="Pfam" id="PF02365">
    <property type="entry name" value="NAM"/>
    <property type="match status" value="1"/>
</dbReference>
<keyword evidence="2" id="KW-0238">DNA-binding</keyword>
<keyword evidence="4" id="KW-0539">Nucleus</keyword>
<keyword evidence="7" id="KW-1185">Reference proteome</keyword>
<keyword evidence="3" id="KW-0804">Transcription</keyword>
<dbReference type="AlphaFoldDB" id="A0AAD4XEI6"/>
<evidence type="ECO:0000256" key="2">
    <source>
        <dbReference type="ARBA" id="ARBA00023125"/>
    </source>
</evidence>